<protein>
    <submittedName>
        <fullName evidence="11">Response regulator</fullName>
    </submittedName>
</protein>
<dbReference type="InterPro" id="IPR009057">
    <property type="entry name" value="Homeodomain-like_sf"/>
</dbReference>
<dbReference type="PANTHER" id="PTHR42713:SF3">
    <property type="entry name" value="TRANSCRIPTIONAL REGULATORY PROTEIN HPTR"/>
    <property type="match status" value="1"/>
</dbReference>
<dbReference type="InterPro" id="IPR001789">
    <property type="entry name" value="Sig_transdc_resp-reg_receiver"/>
</dbReference>
<dbReference type="AlphaFoldDB" id="A0A2W1NQK7"/>
<dbReference type="GO" id="GO:0043565">
    <property type="term" value="F:sequence-specific DNA binding"/>
    <property type="evidence" value="ECO:0007669"/>
    <property type="project" value="InterPro"/>
</dbReference>
<dbReference type="PRINTS" id="PR00032">
    <property type="entry name" value="HTHARAC"/>
</dbReference>
<dbReference type="EMBL" id="NHRJ02000004">
    <property type="protein sequence ID" value="PZE21143.1"/>
    <property type="molecule type" value="Genomic_DNA"/>
</dbReference>
<evidence type="ECO:0000256" key="2">
    <source>
        <dbReference type="ARBA" id="ARBA00022490"/>
    </source>
</evidence>
<feature type="domain" description="HTH araC/xylS-type" evidence="9">
    <location>
        <begin position="262"/>
        <end position="360"/>
    </location>
</feature>
<proteinExistence type="predicted"/>
<evidence type="ECO:0000256" key="3">
    <source>
        <dbReference type="ARBA" id="ARBA00022553"/>
    </source>
</evidence>
<dbReference type="Gene3D" id="3.40.50.2300">
    <property type="match status" value="1"/>
</dbReference>
<comment type="caution">
    <text evidence="11">The sequence shown here is derived from an EMBL/GenBank/DDBJ whole genome shotgun (WGS) entry which is preliminary data.</text>
</comment>
<keyword evidence="12" id="KW-1185">Reference proteome</keyword>
<dbReference type="InterPro" id="IPR051552">
    <property type="entry name" value="HptR"/>
</dbReference>
<comment type="subcellular location">
    <subcellularLocation>
        <location evidence="1">Cytoplasm</location>
    </subcellularLocation>
</comment>
<evidence type="ECO:0000313" key="11">
    <source>
        <dbReference type="EMBL" id="PZE21143.1"/>
    </source>
</evidence>
<dbReference type="SUPFAM" id="SSF46689">
    <property type="entry name" value="Homeodomain-like"/>
    <property type="match status" value="2"/>
</dbReference>
<dbReference type="Pfam" id="PF00072">
    <property type="entry name" value="Response_reg"/>
    <property type="match status" value="1"/>
</dbReference>
<dbReference type="GO" id="GO:0003700">
    <property type="term" value="F:DNA-binding transcription factor activity"/>
    <property type="evidence" value="ECO:0007669"/>
    <property type="project" value="InterPro"/>
</dbReference>
<sequence>MYRILIVDDEPHIREGITAKIDQCGNTSLTVSGAASNGSDALKWLQAHYADICITDIRMPVMDGIGLIRSIRVHYPWMQCFIVSSYDDFQYASQAIQLGVTDYILKPVEREVIKQSLHQASDRIAKSRADTAFKILVQKMHAARGLAGRWQDLLLTHQFDKYPLLVADTLSMMDEWVGGQYYLFDSLCKAWIQMVAEGVKLGELQWPPIRDEELGFESRQLPLAHARFYFRLCAVMRLEKGILHLMERLQNDDSKENSRIVQQIKGYIDRHYAEKINLEELADLIPISKSYLAVLFKQSTGQTIWNYLVDVRMKHAKLLLLDQQLKVYEIANKIGYENSEHFSKLFKGYFGITPKEYRRAMDLRPE</sequence>
<keyword evidence="2" id="KW-0963">Cytoplasm</keyword>
<keyword evidence="7" id="KW-0804">Transcription</keyword>
<evidence type="ECO:0000259" key="10">
    <source>
        <dbReference type="PROSITE" id="PS50110"/>
    </source>
</evidence>
<dbReference type="SUPFAM" id="SSF52172">
    <property type="entry name" value="CheY-like"/>
    <property type="match status" value="1"/>
</dbReference>
<evidence type="ECO:0000256" key="8">
    <source>
        <dbReference type="PROSITE-ProRule" id="PRU00169"/>
    </source>
</evidence>
<evidence type="ECO:0000259" key="9">
    <source>
        <dbReference type="PROSITE" id="PS01124"/>
    </source>
</evidence>
<evidence type="ECO:0000256" key="7">
    <source>
        <dbReference type="ARBA" id="ARBA00023163"/>
    </source>
</evidence>
<dbReference type="InterPro" id="IPR020449">
    <property type="entry name" value="Tscrpt_reg_AraC-type_HTH"/>
</dbReference>
<keyword evidence="5" id="KW-0805">Transcription regulation</keyword>
<keyword evidence="3 8" id="KW-0597">Phosphoprotein</keyword>
<dbReference type="Gene3D" id="1.10.10.60">
    <property type="entry name" value="Homeodomain-like"/>
    <property type="match status" value="2"/>
</dbReference>
<dbReference type="PROSITE" id="PS01124">
    <property type="entry name" value="HTH_ARAC_FAMILY_2"/>
    <property type="match status" value="1"/>
</dbReference>
<evidence type="ECO:0000256" key="5">
    <source>
        <dbReference type="ARBA" id="ARBA00023015"/>
    </source>
</evidence>
<dbReference type="Proteomes" id="UP000214746">
    <property type="component" value="Unassembled WGS sequence"/>
</dbReference>
<dbReference type="RefSeq" id="WP_089199999.1">
    <property type="nucleotide sequence ID" value="NZ_NHRJ02000004.1"/>
</dbReference>
<dbReference type="InterPro" id="IPR011006">
    <property type="entry name" value="CheY-like_superfamily"/>
</dbReference>
<dbReference type="SMART" id="SM00448">
    <property type="entry name" value="REC"/>
    <property type="match status" value="1"/>
</dbReference>
<evidence type="ECO:0000256" key="1">
    <source>
        <dbReference type="ARBA" id="ARBA00004496"/>
    </source>
</evidence>
<evidence type="ECO:0000256" key="6">
    <source>
        <dbReference type="ARBA" id="ARBA00023125"/>
    </source>
</evidence>
<dbReference type="GO" id="GO:0000160">
    <property type="term" value="P:phosphorelay signal transduction system"/>
    <property type="evidence" value="ECO:0007669"/>
    <property type="project" value="UniProtKB-KW"/>
</dbReference>
<dbReference type="InterPro" id="IPR018060">
    <property type="entry name" value="HTH_AraC"/>
</dbReference>
<evidence type="ECO:0000256" key="4">
    <source>
        <dbReference type="ARBA" id="ARBA00023012"/>
    </source>
</evidence>
<keyword evidence="6" id="KW-0238">DNA-binding</keyword>
<reference evidence="11" key="1">
    <citation type="submission" date="2018-06" db="EMBL/GenBank/DDBJ databases">
        <title>Paenibacillus xerothermodurans sp. nov. an extremely dry heat resistant spore forming bacterium isolated from the soil of Cape Canaveral, Florida.</title>
        <authorList>
            <person name="Seuylemezian A."/>
            <person name="Kaur N."/>
            <person name="Patil P."/>
            <person name="Patil P."/>
            <person name="Mayilraj S."/>
            <person name="Vaishampayan P."/>
        </authorList>
    </citation>
    <scope>NUCLEOTIDE SEQUENCE [LARGE SCALE GENOMIC DNA]</scope>
    <source>
        <strain evidence="11">ATCC 27380</strain>
    </source>
</reference>
<dbReference type="GO" id="GO:0005737">
    <property type="term" value="C:cytoplasm"/>
    <property type="evidence" value="ECO:0007669"/>
    <property type="project" value="UniProtKB-SubCell"/>
</dbReference>
<dbReference type="SMART" id="SM00342">
    <property type="entry name" value="HTH_ARAC"/>
    <property type="match status" value="1"/>
</dbReference>
<evidence type="ECO:0000313" key="12">
    <source>
        <dbReference type="Proteomes" id="UP000214746"/>
    </source>
</evidence>
<feature type="domain" description="Response regulatory" evidence="10">
    <location>
        <begin position="3"/>
        <end position="121"/>
    </location>
</feature>
<feature type="modified residue" description="4-aspartylphosphate" evidence="8">
    <location>
        <position position="56"/>
    </location>
</feature>
<gene>
    <name evidence="11" type="ORF">CBW46_010730</name>
</gene>
<name>A0A2W1NQK7_PAEXE</name>
<dbReference type="PANTHER" id="PTHR42713">
    <property type="entry name" value="HISTIDINE KINASE-RELATED"/>
    <property type="match status" value="1"/>
</dbReference>
<dbReference type="CDD" id="cd17536">
    <property type="entry name" value="REC_YesN-like"/>
    <property type="match status" value="1"/>
</dbReference>
<keyword evidence="4" id="KW-0902">Two-component regulatory system</keyword>
<accession>A0A2W1NQK7</accession>
<dbReference type="Pfam" id="PF12833">
    <property type="entry name" value="HTH_18"/>
    <property type="match status" value="1"/>
</dbReference>
<dbReference type="PROSITE" id="PS50110">
    <property type="entry name" value="RESPONSE_REGULATORY"/>
    <property type="match status" value="1"/>
</dbReference>
<dbReference type="OrthoDB" id="1769137at2"/>
<organism evidence="11 12">
    <name type="scientific">Paenibacillus xerothermodurans</name>
    <dbReference type="NCBI Taxonomy" id="1977292"/>
    <lineage>
        <taxon>Bacteria</taxon>
        <taxon>Bacillati</taxon>
        <taxon>Bacillota</taxon>
        <taxon>Bacilli</taxon>
        <taxon>Bacillales</taxon>
        <taxon>Paenibacillaceae</taxon>
        <taxon>Paenibacillus</taxon>
    </lineage>
</organism>